<dbReference type="STRING" id="421531.IX38_11885"/>
<sequence length="100" mass="10690">MQSRRNFIKKTAAASLAFAVNPLDLIAGELPDNPAATGKPIVLSTWNFGLKANEEAWTILGKGGKALDAVEKGVRLVELDPTERSVGYGGRPDRDGRVTL</sequence>
<name>A0A085ZGU5_9FLAO</name>
<dbReference type="OrthoDB" id="9780217at2"/>
<dbReference type="GO" id="GO:0016787">
    <property type="term" value="F:hydrolase activity"/>
    <property type="evidence" value="ECO:0007669"/>
    <property type="project" value="InterPro"/>
</dbReference>
<dbReference type="InterPro" id="IPR006311">
    <property type="entry name" value="TAT_signal"/>
</dbReference>
<organism evidence="1 2">
    <name type="scientific">Chryseobacterium luteum</name>
    <dbReference type="NCBI Taxonomy" id="421531"/>
    <lineage>
        <taxon>Bacteria</taxon>
        <taxon>Pseudomonadati</taxon>
        <taxon>Bacteroidota</taxon>
        <taxon>Flavobacteriia</taxon>
        <taxon>Flavobacteriales</taxon>
        <taxon>Weeksellaceae</taxon>
        <taxon>Chryseobacterium group</taxon>
        <taxon>Chryseobacterium</taxon>
    </lineage>
</organism>
<dbReference type="EMBL" id="JPRO01000008">
    <property type="protein sequence ID" value="KFF03659.1"/>
    <property type="molecule type" value="Genomic_DNA"/>
</dbReference>
<evidence type="ECO:0000313" key="2">
    <source>
        <dbReference type="Proteomes" id="UP000028703"/>
    </source>
</evidence>
<dbReference type="InterPro" id="IPR019546">
    <property type="entry name" value="TAT_signal_bac_arc"/>
</dbReference>
<dbReference type="eggNOG" id="COG1446">
    <property type="taxonomic scope" value="Bacteria"/>
</dbReference>
<dbReference type="Pfam" id="PF01112">
    <property type="entry name" value="Asparaginase_2"/>
    <property type="match status" value="1"/>
</dbReference>
<accession>A0A085ZGU5</accession>
<dbReference type="SUPFAM" id="SSF56235">
    <property type="entry name" value="N-terminal nucleophile aminohydrolases (Ntn hydrolases)"/>
    <property type="match status" value="1"/>
</dbReference>
<dbReference type="PROSITE" id="PS51318">
    <property type="entry name" value="TAT"/>
    <property type="match status" value="1"/>
</dbReference>
<dbReference type="InterPro" id="IPR029055">
    <property type="entry name" value="Ntn_hydrolases_N"/>
</dbReference>
<protein>
    <submittedName>
        <fullName evidence="1">Glycosylasparaginase</fullName>
    </submittedName>
</protein>
<proteinExistence type="predicted"/>
<dbReference type="NCBIfam" id="TIGR01409">
    <property type="entry name" value="TAT_signal_seq"/>
    <property type="match status" value="1"/>
</dbReference>
<dbReference type="InterPro" id="IPR000246">
    <property type="entry name" value="Peptidase_T2"/>
</dbReference>
<gene>
    <name evidence="1" type="ORF">IX38_11885</name>
</gene>
<dbReference type="AlphaFoldDB" id="A0A085ZGU5"/>
<feature type="non-terminal residue" evidence="1">
    <location>
        <position position="100"/>
    </location>
</feature>
<dbReference type="RefSeq" id="WP_034704982.1">
    <property type="nucleotide sequence ID" value="NZ_JPRO01000008.1"/>
</dbReference>
<keyword evidence="2" id="KW-1185">Reference proteome</keyword>
<dbReference type="Proteomes" id="UP000028703">
    <property type="component" value="Unassembled WGS sequence"/>
</dbReference>
<evidence type="ECO:0000313" key="1">
    <source>
        <dbReference type="EMBL" id="KFF03659.1"/>
    </source>
</evidence>
<reference evidence="1 2" key="1">
    <citation type="submission" date="2014-07" db="EMBL/GenBank/DDBJ databases">
        <title>Genome of Chryseobacterium luteum DSM 18605.</title>
        <authorList>
            <person name="Stropko S.J."/>
            <person name="Pipes S.E."/>
            <person name="Newman J.D."/>
        </authorList>
    </citation>
    <scope>NUCLEOTIDE SEQUENCE [LARGE SCALE GENOMIC DNA]</scope>
    <source>
        <strain evidence="1 2">DSM 18605</strain>
    </source>
</reference>
<comment type="caution">
    <text evidence="1">The sequence shown here is derived from an EMBL/GenBank/DDBJ whole genome shotgun (WGS) entry which is preliminary data.</text>
</comment>